<sequence length="80" mass="8828">TLNGGSYTFNGYGEYTLIKSTVAQFEVQVRLAPVNANSPSPSSDNATAIVAFVIRNGNQSLVQFEMFRIQKMIEIRVNGR</sequence>
<organism evidence="2 4">
    <name type="scientific">Rotaria magnacalcarata</name>
    <dbReference type="NCBI Taxonomy" id="392030"/>
    <lineage>
        <taxon>Eukaryota</taxon>
        <taxon>Metazoa</taxon>
        <taxon>Spiralia</taxon>
        <taxon>Gnathifera</taxon>
        <taxon>Rotifera</taxon>
        <taxon>Eurotatoria</taxon>
        <taxon>Bdelloidea</taxon>
        <taxon>Philodinida</taxon>
        <taxon>Philodinidae</taxon>
        <taxon>Rotaria</taxon>
    </lineage>
</organism>
<dbReference type="Proteomes" id="UP000681720">
    <property type="component" value="Unassembled WGS sequence"/>
</dbReference>
<name>A0A8S2ZQA3_9BILA</name>
<protein>
    <recommendedName>
        <fullName evidence="1">VWFD domain-containing protein</fullName>
    </recommendedName>
</protein>
<dbReference type="PROSITE" id="PS51233">
    <property type="entry name" value="VWFD"/>
    <property type="match status" value="1"/>
</dbReference>
<proteinExistence type="predicted"/>
<evidence type="ECO:0000313" key="2">
    <source>
        <dbReference type="EMBL" id="CAF4646519.1"/>
    </source>
</evidence>
<dbReference type="EMBL" id="CAJOBJ010162358">
    <property type="protein sequence ID" value="CAF4851048.1"/>
    <property type="molecule type" value="Genomic_DNA"/>
</dbReference>
<comment type="caution">
    <text evidence="2">The sequence shown here is derived from an EMBL/GenBank/DDBJ whole genome shotgun (WGS) entry which is preliminary data.</text>
</comment>
<feature type="non-terminal residue" evidence="2">
    <location>
        <position position="1"/>
    </location>
</feature>
<evidence type="ECO:0000259" key="1">
    <source>
        <dbReference type="PROSITE" id="PS51233"/>
    </source>
</evidence>
<accession>A0A8S2ZQA3</accession>
<gene>
    <name evidence="2" type="ORF">GIL414_LOCUS40866</name>
    <name evidence="3" type="ORF">GIL414_LOCUS49403</name>
</gene>
<evidence type="ECO:0000313" key="4">
    <source>
        <dbReference type="Proteomes" id="UP000681720"/>
    </source>
</evidence>
<dbReference type="EMBL" id="CAJOBJ010114366">
    <property type="protein sequence ID" value="CAF4646519.1"/>
    <property type="molecule type" value="Genomic_DNA"/>
</dbReference>
<dbReference type="InterPro" id="IPR001846">
    <property type="entry name" value="VWF_type-D"/>
</dbReference>
<dbReference type="AlphaFoldDB" id="A0A8S2ZQA3"/>
<reference evidence="2" key="1">
    <citation type="submission" date="2021-02" db="EMBL/GenBank/DDBJ databases">
        <authorList>
            <person name="Nowell W R."/>
        </authorList>
    </citation>
    <scope>NUCLEOTIDE SEQUENCE</scope>
</reference>
<feature type="domain" description="VWFD" evidence="1">
    <location>
        <begin position="1"/>
        <end position="80"/>
    </location>
</feature>
<feature type="non-terminal residue" evidence="2">
    <location>
        <position position="80"/>
    </location>
</feature>
<evidence type="ECO:0000313" key="3">
    <source>
        <dbReference type="EMBL" id="CAF4851048.1"/>
    </source>
</evidence>